<dbReference type="SUPFAM" id="SSF47923">
    <property type="entry name" value="Ypt/Rab-GAP domain of gyp1p"/>
    <property type="match status" value="2"/>
</dbReference>
<feature type="region of interest" description="Disordered" evidence="1">
    <location>
        <begin position="490"/>
        <end position="536"/>
    </location>
</feature>
<evidence type="ECO:0000259" key="2">
    <source>
        <dbReference type="PROSITE" id="PS50086"/>
    </source>
</evidence>
<dbReference type="OrthoDB" id="294251at2759"/>
<reference evidence="3 4" key="1">
    <citation type="submission" date="2016-07" db="EMBL/GenBank/DDBJ databases">
        <title>Pervasive Adenine N6-methylation of Active Genes in Fungi.</title>
        <authorList>
            <consortium name="DOE Joint Genome Institute"/>
            <person name="Mondo S.J."/>
            <person name="Dannebaum R.O."/>
            <person name="Kuo R.C."/>
            <person name="Labutti K."/>
            <person name="Haridas S."/>
            <person name="Kuo A."/>
            <person name="Salamov A."/>
            <person name="Ahrendt S.R."/>
            <person name="Lipzen A."/>
            <person name="Sullivan W."/>
            <person name="Andreopoulos W.B."/>
            <person name="Clum A."/>
            <person name="Lindquist E."/>
            <person name="Daum C."/>
            <person name="Ramamoorthy G.K."/>
            <person name="Gryganskyi A."/>
            <person name="Culley D."/>
            <person name="Magnuson J.K."/>
            <person name="James T.Y."/>
            <person name="O'Malley M.A."/>
            <person name="Stajich J.E."/>
            <person name="Spatafora J.W."/>
            <person name="Visel A."/>
            <person name="Grigoriev I.V."/>
        </authorList>
    </citation>
    <scope>NUCLEOTIDE SEQUENCE [LARGE SCALE GENOMIC DNA]</scope>
    <source>
        <strain evidence="3 4">JEL800</strain>
    </source>
</reference>
<feature type="compositionally biased region" description="Low complexity" evidence="1">
    <location>
        <begin position="410"/>
        <end position="428"/>
    </location>
</feature>
<feature type="compositionally biased region" description="Low complexity" evidence="1">
    <location>
        <begin position="174"/>
        <end position="188"/>
    </location>
</feature>
<sequence length="846" mass="91837">MSTPEESFDLDSWMADDSIDTPLNLSPLKIDGLLAASDAGGFQGRAFALGLKLDDDVEEGGSGSSDQRAATPEIVVVEAAAATVVGDVAGARRESLGLGLGDDFGDDDDDGLDYGLPSHSLPLSNHEQLPMFSLANANANVRSLAHTPTQLLGLVDDAAHIDPPSNLALAQTLTPPSTSPSNPISMSPSISMSARLPRLASRSASELHVLVPPSTSLGNPTKEPAVDPTIVLVPKPRVMSKSASSAALVHSPTNSSRPPETEDGGPIMRDKYGFKRSFQYISRQDYEAFDRYYAQITTRRAAKWDSLLKKHGGVLPPRTDKLKRYIRKGIPHHLREASWFHYSGAEKYLKNNPGLFSMLSFRETQDRNMGYTKEQHKVLEFIDILERDLHRTFPENILFNPKKPSDPSSDKPTSPTTPNSQTPLPQTQHLQSLRKILVAFAYYSWPHPDESRNPPKQCSYRIGYCQSLNFVAGLILLVFLPNPLLPAADQQTDPSSLLSKPPKPSFFGSGALRSRGDKNATASNSPPPTQTETEKAEERAFWMLVAVVERLLPPEMYGASLEGAQIAQEVLWKWLLGERGGKFGVGKMAKWVDSMESGDTESHHTGKHQFGVGMRRSRSGKNRGGGSGGGGGGSGMPPLSLVTTSWFMTVFINVLPIETVLRVWDCFIYQGEKVLMRVTLTLLKIHEDEVLACNDTTDAWRLIKEIPPRMIDAHKLMDICYKPRVNLNPFDGSSDGGHRSSTNGSSSSSLALSNVSIRSADSDDDDRHSSFSVGRAVSGGGGSTHGPLMIQNDPLRKFSEKLSKGGAGAGAGAGGKVPRRGVGSVSTKMIEHYRALALAERRQAKK</sequence>
<dbReference type="Gene3D" id="1.10.8.270">
    <property type="entry name" value="putative rabgap domain of human tbc1 domain family member 14 like domains"/>
    <property type="match status" value="1"/>
</dbReference>
<dbReference type="GO" id="GO:0031267">
    <property type="term" value="F:small GTPase binding"/>
    <property type="evidence" value="ECO:0007669"/>
    <property type="project" value="TreeGrafter"/>
</dbReference>
<organism evidence="3 4">
    <name type="scientific">Rhizoclosmatium globosum</name>
    <dbReference type="NCBI Taxonomy" id="329046"/>
    <lineage>
        <taxon>Eukaryota</taxon>
        <taxon>Fungi</taxon>
        <taxon>Fungi incertae sedis</taxon>
        <taxon>Chytridiomycota</taxon>
        <taxon>Chytridiomycota incertae sedis</taxon>
        <taxon>Chytridiomycetes</taxon>
        <taxon>Chytridiales</taxon>
        <taxon>Chytriomycetaceae</taxon>
        <taxon>Rhizoclosmatium</taxon>
    </lineage>
</organism>
<dbReference type="PANTHER" id="PTHR47219">
    <property type="entry name" value="RAB GTPASE-ACTIVATING PROTEIN 1-LIKE"/>
    <property type="match status" value="1"/>
</dbReference>
<feature type="region of interest" description="Disordered" evidence="1">
    <location>
        <begin position="168"/>
        <end position="188"/>
    </location>
</feature>
<evidence type="ECO:0000313" key="4">
    <source>
        <dbReference type="Proteomes" id="UP000193642"/>
    </source>
</evidence>
<proteinExistence type="predicted"/>
<dbReference type="PANTHER" id="PTHR47219:SF20">
    <property type="entry name" value="TBC1 DOMAIN FAMILY MEMBER 2B"/>
    <property type="match status" value="1"/>
</dbReference>
<feature type="region of interest" description="Disordered" evidence="1">
    <location>
        <begin position="597"/>
        <end position="636"/>
    </location>
</feature>
<dbReference type="InterPro" id="IPR035969">
    <property type="entry name" value="Rab-GAP_TBC_sf"/>
</dbReference>
<dbReference type="STRING" id="329046.A0A1Y2C7T4"/>
<name>A0A1Y2C7T4_9FUNG</name>
<evidence type="ECO:0000313" key="3">
    <source>
        <dbReference type="EMBL" id="ORY43092.1"/>
    </source>
</evidence>
<dbReference type="Pfam" id="PF00566">
    <property type="entry name" value="RabGAP-TBC"/>
    <property type="match status" value="1"/>
</dbReference>
<feature type="domain" description="Rab-GAP TBC" evidence="2">
    <location>
        <begin position="329"/>
        <end position="671"/>
    </location>
</feature>
<comment type="caution">
    <text evidence="3">The sequence shown here is derived from an EMBL/GenBank/DDBJ whole genome shotgun (WGS) entry which is preliminary data.</text>
</comment>
<keyword evidence="4" id="KW-1185">Reference proteome</keyword>
<feature type="compositionally biased region" description="Polar residues" evidence="1">
    <location>
        <begin position="243"/>
        <end position="258"/>
    </location>
</feature>
<gene>
    <name evidence="3" type="ORF">BCR33DRAFT_717826</name>
</gene>
<feature type="compositionally biased region" description="Gly residues" evidence="1">
    <location>
        <begin position="622"/>
        <end position="635"/>
    </location>
</feature>
<feature type="region of interest" description="Disordered" evidence="1">
    <location>
        <begin position="396"/>
        <end position="428"/>
    </location>
</feature>
<feature type="region of interest" description="Disordered" evidence="1">
    <location>
        <begin position="243"/>
        <end position="268"/>
    </location>
</feature>
<feature type="compositionally biased region" description="Gly residues" evidence="1">
    <location>
        <begin position="805"/>
        <end position="815"/>
    </location>
</feature>
<dbReference type="Gene3D" id="1.10.472.80">
    <property type="entry name" value="Ypt/Rab-GAP domain of gyp1p, domain 3"/>
    <property type="match status" value="1"/>
</dbReference>
<feature type="region of interest" description="Disordered" evidence="1">
    <location>
        <begin position="758"/>
        <end position="791"/>
    </location>
</feature>
<dbReference type="AlphaFoldDB" id="A0A1Y2C7T4"/>
<dbReference type="InterPro" id="IPR050302">
    <property type="entry name" value="Rab_GAP_TBC_domain"/>
</dbReference>
<protein>
    <submittedName>
        <fullName evidence="3">RabGAP/TBC</fullName>
    </submittedName>
</protein>
<dbReference type="EMBL" id="MCGO01000026">
    <property type="protein sequence ID" value="ORY43092.1"/>
    <property type="molecule type" value="Genomic_DNA"/>
</dbReference>
<feature type="region of interest" description="Disordered" evidence="1">
    <location>
        <begin position="731"/>
        <end position="750"/>
    </location>
</feature>
<dbReference type="GO" id="GO:0005096">
    <property type="term" value="F:GTPase activator activity"/>
    <property type="evidence" value="ECO:0007669"/>
    <property type="project" value="TreeGrafter"/>
</dbReference>
<dbReference type="Proteomes" id="UP000193642">
    <property type="component" value="Unassembled WGS sequence"/>
</dbReference>
<dbReference type="InterPro" id="IPR000195">
    <property type="entry name" value="Rab-GAP-TBC_dom"/>
</dbReference>
<evidence type="ECO:0000256" key="1">
    <source>
        <dbReference type="SAM" id="MobiDB-lite"/>
    </source>
</evidence>
<dbReference type="PROSITE" id="PS50086">
    <property type="entry name" value="TBC_RABGAP"/>
    <property type="match status" value="1"/>
</dbReference>
<dbReference type="Gene3D" id="1.10.10.750">
    <property type="entry name" value="Ypt/Rab-GAP domain of gyp1p, domain 1"/>
    <property type="match status" value="1"/>
</dbReference>
<dbReference type="SMART" id="SM00164">
    <property type="entry name" value="TBC"/>
    <property type="match status" value="1"/>
</dbReference>
<feature type="region of interest" description="Disordered" evidence="1">
    <location>
        <begin position="803"/>
        <end position="824"/>
    </location>
</feature>
<feature type="compositionally biased region" description="Low complexity" evidence="1">
    <location>
        <begin position="740"/>
        <end position="750"/>
    </location>
</feature>
<accession>A0A1Y2C7T4</accession>